<name>A0A0R1F0N5_9LACO</name>
<evidence type="ECO:0000256" key="1">
    <source>
        <dbReference type="SAM" id="Phobius"/>
    </source>
</evidence>
<keyword evidence="1" id="KW-0472">Membrane</keyword>
<protein>
    <submittedName>
        <fullName evidence="2">Uncharacterized protein</fullName>
    </submittedName>
</protein>
<proteinExistence type="predicted"/>
<dbReference type="PATRIC" id="fig|913848.6.peg.1851"/>
<dbReference type="EMBL" id="AZCN01000051">
    <property type="protein sequence ID" value="KRK15328.1"/>
    <property type="molecule type" value="Genomic_DNA"/>
</dbReference>
<reference evidence="2 3" key="1">
    <citation type="journal article" date="2015" name="Genome Announc.">
        <title>Expanding the biotechnology potential of lactobacilli through comparative genomics of 213 strains and associated genera.</title>
        <authorList>
            <person name="Sun Z."/>
            <person name="Harris H.M."/>
            <person name="McCann A."/>
            <person name="Guo C."/>
            <person name="Argimon S."/>
            <person name="Zhang W."/>
            <person name="Yang X."/>
            <person name="Jeffery I.B."/>
            <person name="Cooney J.C."/>
            <person name="Kagawa T.F."/>
            <person name="Liu W."/>
            <person name="Song Y."/>
            <person name="Salvetti E."/>
            <person name="Wrobel A."/>
            <person name="Rasinkangas P."/>
            <person name="Parkhill J."/>
            <person name="Rea M.C."/>
            <person name="O'Sullivan O."/>
            <person name="Ritari J."/>
            <person name="Douillard F.P."/>
            <person name="Paul Ross R."/>
            <person name="Yang R."/>
            <person name="Briner A.E."/>
            <person name="Felis G.E."/>
            <person name="de Vos W.M."/>
            <person name="Barrangou R."/>
            <person name="Klaenhammer T.R."/>
            <person name="Caufield P.W."/>
            <person name="Cui Y."/>
            <person name="Zhang H."/>
            <person name="O'Toole P.W."/>
        </authorList>
    </citation>
    <scope>NUCLEOTIDE SEQUENCE [LARGE SCALE GENOMIC DNA]</scope>
    <source>
        <strain evidence="2 3">DSM 20001</strain>
    </source>
</reference>
<evidence type="ECO:0000313" key="3">
    <source>
        <dbReference type="Proteomes" id="UP000051181"/>
    </source>
</evidence>
<feature type="transmembrane region" description="Helical" evidence="1">
    <location>
        <begin position="44"/>
        <end position="64"/>
    </location>
</feature>
<sequence>MHNLAILAVILGLLGFIGFIWQALKLPREQRSLKSVFNIYGSWLINPISWLFIVSLVLIFYVYWNR</sequence>
<feature type="transmembrane region" description="Helical" evidence="1">
    <location>
        <begin position="6"/>
        <end position="24"/>
    </location>
</feature>
<comment type="caution">
    <text evidence="2">The sequence shown here is derived from an EMBL/GenBank/DDBJ whole genome shotgun (WGS) entry which is preliminary data.</text>
</comment>
<dbReference type="Proteomes" id="UP000051181">
    <property type="component" value="Unassembled WGS sequence"/>
</dbReference>
<dbReference type="GeneID" id="65918322"/>
<accession>A0A0R1F0N5</accession>
<keyword evidence="1" id="KW-1133">Transmembrane helix</keyword>
<organism evidence="2 3">
    <name type="scientific">Loigolactobacillus coryniformis subsp. coryniformis KCTC 3167 = DSM 20001</name>
    <dbReference type="NCBI Taxonomy" id="913848"/>
    <lineage>
        <taxon>Bacteria</taxon>
        <taxon>Bacillati</taxon>
        <taxon>Bacillota</taxon>
        <taxon>Bacilli</taxon>
        <taxon>Lactobacillales</taxon>
        <taxon>Lactobacillaceae</taxon>
        <taxon>Loigolactobacillus</taxon>
    </lineage>
</organism>
<evidence type="ECO:0000313" key="2">
    <source>
        <dbReference type="EMBL" id="KRK15328.1"/>
    </source>
</evidence>
<dbReference type="AlphaFoldDB" id="A0A0R1F0N5"/>
<dbReference type="RefSeq" id="WP_010010354.1">
    <property type="nucleotide sequence ID" value="NZ_AZCN01000051.1"/>
</dbReference>
<gene>
    <name evidence="2" type="ORF">FD22_GL001808</name>
</gene>
<keyword evidence="1" id="KW-0812">Transmembrane</keyword>